<dbReference type="Pfam" id="PF13561">
    <property type="entry name" value="adh_short_C2"/>
    <property type="match status" value="1"/>
</dbReference>
<dbReference type="CDD" id="cd05233">
    <property type="entry name" value="SDR_c"/>
    <property type="match status" value="1"/>
</dbReference>
<dbReference type="PROSITE" id="PS00061">
    <property type="entry name" value="ADH_SHORT"/>
    <property type="match status" value="1"/>
</dbReference>
<proteinExistence type="inferred from homology"/>
<dbReference type="AlphaFoldDB" id="A0AAU4K7F0"/>
<comment type="similarity">
    <text evidence="1">Belongs to the short-chain dehydrogenases/reductases (SDR) family.</text>
</comment>
<dbReference type="RefSeq" id="WP_328858907.1">
    <property type="nucleotide sequence ID" value="NZ_CP108021.1"/>
</dbReference>
<dbReference type="PANTHER" id="PTHR42760">
    <property type="entry name" value="SHORT-CHAIN DEHYDROGENASES/REDUCTASES FAMILY MEMBER"/>
    <property type="match status" value="1"/>
</dbReference>
<feature type="domain" description="Ketoreductase" evidence="3">
    <location>
        <begin position="8"/>
        <end position="183"/>
    </location>
</feature>
<dbReference type="KEGG" id="whr:OG579_09370"/>
<dbReference type="SUPFAM" id="SSF51735">
    <property type="entry name" value="NAD(P)-binding Rossmann-fold domains"/>
    <property type="match status" value="1"/>
</dbReference>
<keyword evidence="5" id="KW-1185">Reference proteome</keyword>
<dbReference type="PRINTS" id="PR00081">
    <property type="entry name" value="GDHRDH"/>
</dbReference>
<dbReference type="InterPro" id="IPR036291">
    <property type="entry name" value="NAD(P)-bd_dom_sf"/>
</dbReference>
<evidence type="ECO:0000313" key="4">
    <source>
        <dbReference type="EMBL" id="WUM21953.1"/>
    </source>
</evidence>
<dbReference type="InterPro" id="IPR020904">
    <property type="entry name" value="Sc_DH/Rdtase_CS"/>
</dbReference>
<evidence type="ECO:0000256" key="2">
    <source>
        <dbReference type="ARBA" id="ARBA00023002"/>
    </source>
</evidence>
<evidence type="ECO:0000256" key="1">
    <source>
        <dbReference type="ARBA" id="ARBA00006484"/>
    </source>
</evidence>
<keyword evidence="2" id="KW-0560">Oxidoreductase</keyword>
<accession>A0AAU4K7F0</accession>
<reference evidence="4 5" key="1">
    <citation type="submission" date="2022-10" db="EMBL/GenBank/DDBJ databases">
        <title>The complete genomes of actinobacterial strains from the NBC collection.</title>
        <authorList>
            <person name="Joergensen T.S."/>
            <person name="Alvarez Arevalo M."/>
            <person name="Sterndorff E.B."/>
            <person name="Faurdal D."/>
            <person name="Vuksanovic O."/>
            <person name="Mourched A.-S."/>
            <person name="Charusanti P."/>
            <person name="Shaw S."/>
            <person name="Blin K."/>
            <person name="Weber T."/>
        </authorList>
    </citation>
    <scope>NUCLEOTIDE SEQUENCE [LARGE SCALE GENOMIC DNA]</scope>
    <source>
        <strain evidence="4 5">NBC_00319</strain>
    </source>
</reference>
<protein>
    <submittedName>
        <fullName evidence="4">SDR family oxidoreductase</fullName>
    </submittedName>
</protein>
<gene>
    <name evidence="4" type="ORF">OG579_09370</name>
</gene>
<dbReference type="Gene3D" id="3.40.50.720">
    <property type="entry name" value="NAD(P)-binding Rossmann-like Domain"/>
    <property type="match status" value="1"/>
</dbReference>
<dbReference type="SMART" id="SM00822">
    <property type="entry name" value="PKS_KR"/>
    <property type="match status" value="1"/>
</dbReference>
<dbReference type="EMBL" id="CP108021">
    <property type="protein sequence ID" value="WUM21953.1"/>
    <property type="molecule type" value="Genomic_DNA"/>
</dbReference>
<dbReference type="Proteomes" id="UP001432128">
    <property type="component" value="Chromosome"/>
</dbReference>
<dbReference type="NCBIfam" id="NF005893">
    <property type="entry name" value="PRK07856.1"/>
    <property type="match status" value="1"/>
</dbReference>
<evidence type="ECO:0000259" key="3">
    <source>
        <dbReference type="SMART" id="SM00822"/>
    </source>
</evidence>
<sequence length="259" mass="26649">MDIGLAGKVVVVTGGVRGVGAGICEVLTSLGAIPIACARRPADDADSLVEFVSCDVRDPDAVDAMIDRITERHGRLDGVVNNAGGSPFAPAADASPNFHRKIVELNMLAPLVVAQAAYSVMRYQDDGGSIVNVSSVSGHRPSPGTAGYGAAKAGLDSLTGSLAVEWAPRVRINSVIAGPVRTEQSELHYGDEAGIAAVGATIPMGRMATGADVGRAVAFLLSPMADYITGSTLTVHGGGERPAFLDAATTDNRWEQTRP</sequence>
<dbReference type="InterPro" id="IPR002347">
    <property type="entry name" value="SDR_fam"/>
</dbReference>
<dbReference type="InterPro" id="IPR057326">
    <property type="entry name" value="KR_dom"/>
</dbReference>
<evidence type="ECO:0000313" key="5">
    <source>
        <dbReference type="Proteomes" id="UP001432128"/>
    </source>
</evidence>
<organism evidence="4 5">
    <name type="scientific">Williamsia herbipolensis</name>
    <dbReference type="NCBI Taxonomy" id="1603258"/>
    <lineage>
        <taxon>Bacteria</taxon>
        <taxon>Bacillati</taxon>
        <taxon>Actinomycetota</taxon>
        <taxon>Actinomycetes</taxon>
        <taxon>Mycobacteriales</taxon>
        <taxon>Nocardiaceae</taxon>
        <taxon>Williamsia</taxon>
    </lineage>
</organism>
<dbReference type="GO" id="GO:0016616">
    <property type="term" value="F:oxidoreductase activity, acting on the CH-OH group of donors, NAD or NADP as acceptor"/>
    <property type="evidence" value="ECO:0007669"/>
    <property type="project" value="UniProtKB-ARBA"/>
</dbReference>
<dbReference type="PANTHER" id="PTHR42760:SF133">
    <property type="entry name" value="3-OXOACYL-[ACYL-CARRIER-PROTEIN] REDUCTASE"/>
    <property type="match status" value="1"/>
</dbReference>
<name>A0AAU4K7F0_9NOCA</name>
<dbReference type="PRINTS" id="PR00080">
    <property type="entry name" value="SDRFAMILY"/>
</dbReference>
<dbReference type="FunFam" id="3.40.50.720:FF:000084">
    <property type="entry name" value="Short-chain dehydrogenase reductase"/>
    <property type="match status" value="1"/>
</dbReference>